<keyword evidence="2" id="KW-1185">Reference proteome</keyword>
<name>A0ABW7DJR1_9FIRM</name>
<evidence type="ECO:0000313" key="2">
    <source>
        <dbReference type="Proteomes" id="UP001605989"/>
    </source>
</evidence>
<sequence length="119" mass="13800">MGNVEKQLYQLYLKSPDIGNKDAAAALGWSEQMQNTTKSRLKKKGLITVTPHKVICNKKFLFEDTTEEDAIKQSERFKLKQEYYEQLLDLCMERLKTRELSDSAFTALVLEIRQILAQL</sequence>
<dbReference type="EMBL" id="JBIEKR010000001">
    <property type="protein sequence ID" value="MFG6271610.1"/>
    <property type="molecule type" value="Genomic_DNA"/>
</dbReference>
<dbReference type="Proteomes" id="UP001605989">
    <property type="component" value="Unassembled WGS sequence"/>
</dbReference>
<reference evidence="1 2" key="1">
    <citation type="submission" date="2024-10" db="EMBL/GenBank/DDBJ databases">
        <authorList>
            <person name="Sang B.-I."/>
            <person name="Prabhaharan D."/>
        </authorList>
    </citation>
    <scope>NUCLEOTIDE SEQUENCE [LARGE SCALE GENOMIC DNA]</scope>
    <source>
        <strain evidence="1 2">MH</strain>
    </source>
</reference>
<evidence type="ECO:0000313" key="1">
    <source>
        <dbReference type="EMBL" id="MFG6271610.1"/>
    </source>
</evidence>
<accession>A0ABW7DJR1</accession>
<evidence type="ECO:0008006" key="3">
    <source>
        <dbReference type="Google" id="ProtNLM"/>
    </source>
</evidence>
<dbReference type="RefSeq" id="WP_113855883.1">
    <property type="nucleotide sequence ID" value="NZ_CP011940.1"/>
</dbReference>
<proteinExistence type="predicted"/>
<organism evidence="1 2">
    <name type="scientific">Megasphaera hexanoica</name>
    <dbReference type="NCBI Taxonomy" id="1675036"/>
    <lineage>
        <taxon>Bacteria</taxon>
        <taxon>Bacillati</taxon>
        <taxon>Bacillota</taxon>
        <taxon>Negativicutes</taxon>
        <taxon>Veillonellales</taxon>
        <taxon>Veillonellaceae</taxon>
        <taxon>Megasphaera</taxon>
    </lineage>
</organism>
<gene>
    <name evidence="1" type="ORF">ACGTZG_00220</name>
</gene>
<comment type="caution">
    <text evidence="1">The sequence shown here is derived from an EMBL/GenBank/DDBJ whole genome shotgun (WGS) entry which is preliminary data.</text>
</comment>
<protein>
    <recommendedName>
        <fullName evidence="3">MarR family transcriptional regulator</fullName>
    </recommendedName>
</protein>